<organism evidence="2 3">
    <name type="scientific">Algibacter luteus</name>
    <dbReference type="NCBI Taxonomy" id="1178825"/>
    <lineage>
        <taxon>Bacteria</taxon>
        <taxon>Pseudomonadati</taxon>
        <taxon>Bacteroidota</taxon>
        <taxon>Flavobacteriia</taxon>
        <taxon>Flavobacteriales</taxon>
        <taxon>Flavobacteriaceae</taxon>
        <taxon>Algibacter</taxon>
    </lineage>
</organism>
<protein>
    <submittedName>
        <fullName evidence="2">Uncharacterized protein</fullName>
    </submittedName>
</protein>
<dbReference type="OrthoDB" id="1439867at2"/>
<proteinExistence type="predicted"/>
<feature type="transmembrane region" description="Helical" evidence="1">
    <location>
        <begin position="161"/>
        <end position="183"/>
    </location>
</feature>
<feature type="transmembrane region" description="Helical" evidence="1">
    <location>
        <begin position="42"/>
        <end position="64"/>
    </location>
</feature>
<keyword evidence="1" id="KW-0812">Transmembrane</keyword>
<feature type="transmembrane region" description="Helical" evidence="1">
    <location>
        <begin position="239"/>
        <end position="258"/>
    </location>
</feature>
<feature type="transmembrane region" description="Helical" evidence="1">
    <location>
        <begin position="203"/>
        <end position="227"/>
    </location>
</feature>
<name>A0A1M6D9B7_9FLAO</name>
<keyword evidence="1" id="KW-1133">Transmembrane helix</keyword>
<dbReference type="AlphaFoldDB" id="A0A1M6D9B7"/>
<accession>A0A1M6D9B7</accession>
<dbReference type="RefSeq" id="WP_019388025.1">
    <property type="nucleotide sequence ID" value="NZ_ALIH01000009.1"/>
</dbReference>
<keyword evidence="1" id="KW-0472">Membrane</keyword>
<dbReference type="STRING" id="1178825.SAMN05216261_1429"/>
<feature type="transmembrane region" description="Helical" evidence="1">
    <location>
        <begin position="12"/>
        <end position="30"/>
    </location>
</feature>
<evidence type="ECO:0000256" key="1">
    <source>
        <dbReference type="SAM" id="Phobius"/>
    </source>
</evidence>
<dbReference type="Pfam" id="PF19992">
    <property type="entry name" value="DUF6427"/>
    <property type="match status" value="1"/>
</dbReference>
<feature type="transmembrane region" description="Helical" evidence="1">
    <location>
        <begin position="76"/>
        <end position="106"/>
    </location>
</feature>
<feature type="transmembrane region" description="Helical" evidence="1">
    <location>
        <begin position="264"/>
        <end position="281"/>
    </location>
</feature>
<keyword evidence="3" id="KW-1185">Reference proteome</keyword>
<sequence>MITSFFNKSRSIYLIIVFFIALLAFVIARINGVNQDFNFDFLLKQAFLLIVVYASILLLNFIVNKNSLTNKNNYEILLFSLFLLFITQTTINSNVIWSNLFVLLGLRRIISLRSPSNTKKKLFDAAIWISIAALFYFWAILFFVLILLSLVLYSDNNIRHWLIPFLGVLTVLVITASLSVILYDEFFEIYKFSPEISYDFSNYNSISYLIAITVLLSFGVWSSIFYSNNIKKKKKAFRVSFKTIIIAAIIGFFVVIFAPNKDGSEFLFLFAPLAIIIANYIDIIQEKWFKEIFLAVLIIVPFVLLML</sequence>
<dbReference type="EMBL" id="FQYK01000003">
    <property type="protein sequence ID" value="SHI69803.1"/>
    <property type="molecule type" value="Genomic_DNA"/>
</dbReference>
<dbReference type="Proteomes" id="UP000184396">
    <property type="component" value="Unassembled WGS sequence"/>
</dbReference>
<evidence type="ECO:0000313" key="3">
    <source>
        <dbReference type="Proteomes" id="UP000184396"/>
    </source>
</evidence>
<feature type="transmembrane region" description="Helical" evidence="1">
    <location>
        <begin position="288"/>
        <end position="306"/>
    </location>
</feature>
<feature type="transmembrane region" description="Helical" evidence="1">
    <location>
        <begin position="126"/>
        <end position="154"/>
    </location>
</feature>
<evidence type="ECO:0000313" key="2">
    <source>
        <dbReference type="EMBL" id="SHI69803.1"/>
    </source>
</evidence>
<reference evidence="2 3" key="1">
    <citation type="submission" date="2016-11" db="EMBL/GenBank/DDBJ databases">
        <authorList>
            <person name="Jaros S."/>
            <person name="Januszkiewicz K."/>
            <person name="Wedrychowicz H."/>
        </authorList>
    </citation>
    <scope>NUCLEOTIDE SEQUENCE [LARGE SCALE GENOMIC DNA]</scope>
    <source>
        <strain evidence="2 3">CGMCC 1.12213</strain>
    </source>
</reference>
<dbReference type="InterPro" id="IPR045625">
    <property type="entry name" value="DUF6427"/>
</dbReference>
<gene>
    <name evidence="2" type="ORF">SAMN05216261_1429</name>
</gene>
<dbReference type="eggNOG" id="ENOG502Z97G">
    <property type="taxonomic scope" value="Bacteria"/>
</dbReference>